<accession>A0A6N6M7F3</accession>
<feature type="transmembrane region" description="Helical" evidence="1">
    <location>
        <begin position="12"/>
        <end position="34"/>
    </location>
</feature>
<dbReference type="RefSeq" id="WP_151167821.1">
    <property type="nucleotide sequence ID" value="NZ_WACR01000005.1"/>
</dbReference>
<name>A0A6N6M7F3_9FLAO</name>
<dbReference type="Proteomes" id="UP000435357">
    <property type="component" value="Unassembled WGS sequence"/>
</dbReference>
<evidence type="ECO:0000256" key="1">
    <source>
        <dbReference type="SAM" id="Phobius"/>
    </source>
</evidence>
<sequence length="82" mass="8801">MENTNHVSTKDWVITILIAAIPIINIIMLFVWGFGGNTNPSKANWAKAALIWLAIAIVLNIIGFITFGSLAFLGLGASNGEM</sequence>
<keyword evidence="1" id="KW-1133">Transmembrane helix</keyword>
<organism evidence="2 3">
    <name type="scientific">Salibacter halophilus</name>
    <dbReference type="NCBI Taxonomy" id="1803916"/>
    <lineage>
        <taxon>Bacteria</taxon>
        <taxon>Pseudomonadati</taxon>
        <taxon>Bacteroidota</taxon>
        <taxon>Flavobacteriia</taxon>
        <taxon>Flavobacteriales</taxon>
        <taxon>Salibacteraceae</taxon>
        <taxon>Salibacter</taxon>
    </lineage>
</organism>
<dbReference type="EMBL" id="WACR01000005">
    <property type="protein sequence ID" value="KAB1064543.1"/>
    <property type="molecule type" value="Genomic_DNA"/>
</dbReference>
<keyword evidence="1" id="KW-0472">Membrane</keyword>
<evidence type="ECO:0000313" key="3">
    <source>
        <dbReference type="Proteomes" id="UP000435357"/>
    </source>
</evidence>
<evidence type="ECO:0000313" key="2">
    <source>
        <dbReference type="EMBL" id="KAB1064543.1"/>
    </source>
</evidence>
<dbReference type="AlphaFoldDB" id="A0A6N6M7F3"/>
<proteinExistence type="predicted"/>
<keyword evidence="1" id="KW-0812">Transmembrane</keyword>
<gene>
    <name evidence="2" type="ORF">F3059_07550</name>
</gene>
<feature type="transmembrane region" description="Helical" evidence="1">
    <location>
        <begin position="49"/>
        <end position="75"/>
    </location>
</feature>
<protein>
    <submittedName>
        <fullName evidence="2">Uncharacterized protein</fullName>
    </submittedName>
</protein>
<keyword evidence="3" id="KW-1185">Reference proteome</keyword>
<comment type="caution">
    <text evidence="2">The sequence shown here is derived from an EMBL/GenBank/DDBJ whole genome shotgun (WGS) entry which is preliminary data.</text>
</comment>
<reference evidence="2 3" key="1">
    <citation type="submission" date="2019-09" db="EMBL/GenBank/DDBJ databases">
        <title>Genomes of Cryomorphaceae.</title>
        <authorList>
            <person name="Bowman J.P."/>
        </authorList>
    </citation>
    <scope>NUCLEOTIDE SEQUENCE [LARGE SCALE GENOMIC DNA]</scope>
    <source>
        <strain evidence="2 3">KCTC 52047</strain>
    </source>
</reference>